<dbReference type="Pfam" id="PF13468">
    <property type="entry name" value="Glyoxalase_3"/>
    <property type="match status" value="1"/>
</dbReference>
<protein>
    <recommendedName>
        <fullName evidence="1">Glyoxalase-like domain-containing protein</fullName>
    </recommendedName>
</protein>
<comment type="caution">
    <text evidence="2">The sequence shown here is derived from an EMBL/GenBank/DDBJ whole genome shotgun (WGS) entry which is preliminary data.</text>
</comment>
<evidence type="ECO:0000313" key="2">
    <source>
        <dbReference type="EMBL" id="OKL43521.1"/>
    </source>
</evidence>
<evidence type="ECO:0000259" key="1">
    <source>
        <dbReference type="Pfam" id="PF13468"/>
    </source>
</evidence>
<gene>
    <name evidence="2" type="ORF">A3843_12840</name>
</gene>
<keyword evidence="3" id="KW-1185">Reference proteome</keyword>
<dbReference type="InterPro" id="IPR029068">
    <property type="entry name" value="Glyas_Bleomycin-R_OHBP_Dase"/>
</dbReference>
<dbReference type="PANTHER" id="PTHR40265">
    <property type="entry name" value="BLL2707 PROTEIN"/>
    <property type="match status" value="1"/>
</dbReference>
<dbReference type="InterPro" id="IPR025870">
    <property type="entry name" value="Glyoxalase-like_dom"/>
</dbReference>
<accession>A0A1U7JFV1</accession>
<dbReference type="Proteomes" id="UP000185783">
    <property type="component" value="Unassembled WGS sequence"/>
</dbReference>
<dbReference type="Gene3D" id="3.10.180.10">
    <property type="entry name" value="2,3-Dihydroxybiphenyl 1,2-Dioxygenase, domain 1"/>
    <property type="match status" value="1"/>
</dbReference>
<proteinExistence type="predicted"/>
<dbReference type="RefSeq" id="WP_036488686.1">
    <property type="nucleotide sequence ID" value="NZ_LVVZ01000019.1"/>
</dbReference>
<name>A0A1U7JFV1_9HYPH</name>
<dbReference type="EMBL" id="LVVZ01000019">
    <property type="protein sequence ID" value="OKL43521.1"/>
    <property type="molecule type" value="Genomic_DNA"/>
</dbReference>
<feature type="domain" description="Glyoxalase-like" evidence="1">
    <location>
        <begin position="4"/>
        <end position="188"/>
    </location>
</feature>
<dbReference type="PANTHER" id="PTHR40265:SF1">
    <property type="entry name" value="GLYOXALASE-LIKE DOMAIN-CONTAINING PROTEIN"/>
    <property type="match status" value="1"/>
</dbReference>
<sequence>MKRIDHVVLAGRSLERLASCWERLGFTLTPQAQHPWGTQNRLIQIGSSFLELLSVTPEASIPPAGEGEFSFGAFNAGFLKTREGASMLVLSSDSPDRDRTAFETAGLPTYKPFSFEREAVGPDGTVRPVGFDLTFTSSGLSPNTGFFTCYNRYPENFWQPEYAVHQNGAQQVLGVVFVADDPGDHHGFLKGFSGVGTANLSSLGITLELDQGYIKVLSPSAFESLYGFCVPVTGREMRLALVEVGVSSFDWIKANHPDGSHKQGQGVVVKPEGLYGVGCAFREVA</sequence>
<organism evidence="2 3">
    <name type="scientific">Pseudovibrio exalbescens</name>
    <dbReference type="NCBI Taxonomy" id="197461"/>
    <lineage>
        <taxon>Bacteria</taxon>
        <taxon>Pseudomonadati</taxon>
        <taxon>Pseudomonadota</taxon>
        <taxon>Alphaproteobacteria</taxon>
        <taxon>Hyphomicrobiales</taxon>
        <taxon>Stappiaceae</taxon>
        <taxon>Pseudovibrio</taxon>
    </lineage>
</organism>
<dbReference type="STRING" id="197461.A3843_12840"/>
<reference evidence="2 3" key="1">
    <citation type="submission" date="2016-03" db="EMBL/GenBank/DDBJ databases">
        <title>Genome sequence of Nesiotobacter sp. nov., a moderately halophilic alphaproteobacterium isolated from the Yellow Sea, China.</title>
        <authorList>
            <person name="Zhang G."/>
            <person name="Zhang R."/>
        </authorList>
    </citation>
    <scope>NUCLEOTIDE SEQUENCE [LARGE SCALE GENOMIC DNA]</scope>
    <source>
        <strain evidence="2 3">WB1-6</strain>
    </source>
</reference>
<dbReference type="AlphaFoldDB" id="A0A1U7JFV1"/>
<dbReference type="SUPFAM" id="SSF54593">
    <property type="entry name" value="Glyoxalase/Bleomycin resistance protein/Dihydroxybiphenyl dioxygenase"/>
    <property type="match status" value="1"/>
</dbReference>
<evidence type="ECO:0000313" key="3">
    <source>
        <dbReference type="Proteomes" id="UP000185783"/>
    </source>
</evidence>